<dbReference type="STRING" id="306537.jk1274"/>
<feature type="compositionally biased region" description="Low complexity" evidence="1">
    <location>
        <begin position="88"/>
        <end position="97"/>
    </location>
</feature>
<dbReference type="InterPro" id="IPR011044">
    <property type="entry name" value="Quino_amine_DH_bsu"/>
</dbReference>
<keyword evidence="5" id="KW-1185">Reference proteome</keyword>
<dbReference type="OrthoDB" id="1016457at2"/>
<dbReference type="RefSeq" id="WP_011273772.1">
    <property type="nucleotide sequence ID" value="NC_007164.1"/>
</dbReference>
<dbReference type="PATRIC" id="fig|306537.10.peg.1289"/>
<organism evidence="4 5">
    <name type="scientific">Corynebacterium jeikeium (strain K411)</name>
    <dbReference type="NCBI Taxonomy" id="306537"/>
    <lineage>
        <taxon>Bacteria</taxon>
        <taxon>Bacillati</taxon>
        <taxon>Actinomycetota</taxon>
        <taxon>Actinomycetes</taxon>
        <taxon>Mycobacteriales</taxon>
        <taxon>Corynebacteriaceae</taxon>
        <taxon>Corynebacterium</taxon>
    </lineage>
</organism>
<dbReference type="InterPro" id="IPR027372">
    <property type="entry name" value="Phytase-like_dom"/>
</dbReference>
<feature type="domain" description="Choice-of-anchor I" evidence="3">
    <location>
        <begin position="133"/>
        <end position="357"/>
    </location>
</feature>
<evidence type="ECO:0000313" key="5">
    <source>
        <dbReference type="Proteomes" id="UP000000545"/>
    </source>
</evidence>
<dbReference type="SUPFAM" id="SSF75011">
    <property type="entry name" value="3-carboxy-cis,cis-mucoante lactonizing enzyme"/>
    <property type="match status" value="1"/>
</dbReference>
<dbReference type="AlphaFoldDB" id="Q4JUR5"/>
<dbReference type="Pfam" id="PF22494">
    <property type="entry name" value="choice_anch_I"/>
    <property type="match status" value="1"/>
</dbReference>
<feature type="domain" description="Phytase-like" evidence="2">
    <location>
        <begin position="550"/>
        <end position="842"/>
    </location>
</feature>
<evidence type="ECO:0000256" key="1">
    <source>
        <dbReference type="SAM" id="MobiDB-lite"/>
    </source>
</evidence>
<dbReference type="SUPFAM" id="SSF50969">
    <property type="entry name" value="YVTN repeat-like/Quinoprotein amine dehydrogenase"/>
    <property type="match status" value="1"/>
</dbReference>
<dbReference type="eggNOG" id="COG3391">
    <property type="taxonomic scope" value="Bacteria"/>
</dbReference>
<dbReference type="InterPro" id="IPR052956">
    <property type="entry name" value="Mesenchyme-surface_protein"/>
</dbReference>
<dbReference type="HOGENOM" id="CLU_010077_0_0_11"/>
<dbReference type="InterPro" id="IPR055188">
    <property type="entry name" value="Choice_anch_I"/>
</dbReference>
<feature type="compositionally biased region" description="Low complexity" evidence="1">
    <location>
        <begin position="9"/>
        <end position="24"/>
    </location>
</feature>
<sequence>MQLNNFKNSVSRRSQRSQRAQLVRRSQRKVAGISLALAVIPFAAVPAAKATVSSETAVGSTLGSSSFGSSAGSSLTGSSLTGSLGSSLAGSSLAGSSKPGTPETPGAQSTFERTATFPVYENRPEGADKSAETVAEISTVSKDGKTLIHTDALAQRIGFIDISDPNAPKGLGTLDLKAQGHAKDEPTSVAVYGDYLLVVVDETGGDFANPKGRVDIVRISDRTRVSSIDLQGQPDSIAISPAGAPGKPKAAIAMENQRNEEHNDGNLPQLPTGFVQTIDLSGDAKDWKATPIRFEDENGKLLDEVKKAGLDTPEDLEPEYVSINSKNQLAVTLQENNGVAIIDLQTNRITNVFSAGSTEVKGVDTQSDKLINPTDTLPATPREPDAIAWIDDNHVATANEGDWKGGTRGWTVFDTSGKIIWDAGNSVENLAIRHGLHNNKRAKKKGVEIEGIATAKMNGTNYAFVGSERSNFVAVYNVNDPANPQFVQMLFTTNGPEGILPIPERNMLAVSSEVDEPDNAVRSAVTLYRLGGQESQPSIVSADEGDAPIGWGALGALTADPKDANRLYAASDSAYANGWVYTIDASKQPAVITERRAVKRDGAPAEDLDIEGISVAADGGFWIASEGKKGKDNRLFHTDKDLNITSTVELPADVAEHIGKWGLEGVSSTKDENGVEQLFVAVQRPLWKDPEAKRLEAQEGENTTRIGKYNTKTKQWQWFGYELEKPAGKGDWMGLSEITALDDKHLLVVERDKLNGPDAKVKRVMKVTLPEGGAEGEATGANGGASGGLDGGASGGALPMVKKELAVDVLPKLRATNGWTQEKLEGFTIAADGQMYAVTDNDALEDATGETVFLRLGKVK</sequence>
<protein>
    <submittedName>
        <fullName evidence="4">Putative secreted protein</fullName>
    </submittedName>
</protein>
<feature type="region of interest" description="Disordered" evidence="1">
    <location>
        <begin position="1"/>
        <end position="25"/>
    </location>
</feature>
<reference evidence="4 5" key="1">
    <citation type="journal article" date="2005" name="J. Bacteriol.">
        <title>Complete genome sequence and analysis of the multiresistant nosocomial pathogen Corynebacterium jeikeium K411, a lipid-requiring bacterium of the human skin flora.</title>
        <authorList>
            <person name="Tauch A."/>
            <person name="Kaiser O."/>
            <person name="Hain T."/>
            <person name="Goesmann A."/>
            <person name="Weisshaar B."/>
            <person name="Albersmeier A."/>
            <person name="Bekel T."/>
            <person name="Bischoff N."/>
            <person name="Brune I."/>
            <person name="Chakraborty T."/>
            <person name="Kalinowski J."/>
            <person name="Meyer F."/>
            <person name="Rupp O."/>
            <person name="Schneiker S."/>
            <person name="Viehoever P."/>
            <person name="Puehler A."/>
        </authorList>
    </citation>
    <scope>NUCLEOTIDE SEQUENCE [LARGE SCALE GENOMIC DNA]</scope>
    <source>
        <strain evidence="4 5">K411</strain>
    </source>
</reference>
<evidence type="ECO:0000259" key="2">
    <source>
        <dbReference type="Pfam" id="PF13449"/>
    </source>
</evidence>
<proteinExistence type="predicted"/>
<dbReference type="EMBL" id="CR931997">
    <property type="protein sequence ID" value="CAI37442.1"/>
    <property type="molecule type" value="Genomic_DNA"/>
</dbReference>
<evidence type="ECO:0000259" key="3">
    <source>
        <dbReference type="Pfam" id="PF22494"/>
    </source>
</evidence>
<dbReference type="PANTHER" id="PTHR46928:SF1">
    <property type="entry name" value="MESENCHYME-SPECIFIC CELL SURFACE GLYCOPROTEIN"/>
    <property type="match status" value="1"/>
</dbReference>
<dbReference type="Proteomes" id="UP000000545">
    <property type="component" value="Chromosome"/>
</dbReference>
<dbReference type="PANTHER" id="PTHR46928">
    <property type="entry name" value="MESENCHYME-SPECIFIC CELL SURFACE GLYCOPROTEIN"/>
    <property type="match status" value="1"/>
</dbReference>
<gene>
    <name evidence="4" type="ordered locus">jk1274</name>
</gene>
<name>Q4JUR5_CORJK</name>
<dbReference type="KEGG" id="cjk:jk1274"/>
<accession>Q4JUR5</accession>
<evidence type="ECO:0000313" key="4">
    <source>
        <dbReference type="EMBL" id="CAI37442.1"/>
    </source>
</evidence>
<dbReference type="Pfam" id="PF13449">
    <property type="entry name" value="Phytase-like"/>
    <property type="match status" value="1"/>
</dbReference>
<feature type="region of interest" description="Disordered" evidence="1">
    <location>
        <begin position="88"/>
        <end position="113"/>
    </location>
</feature>